<evidence type="ECO:0000313" key="12">
    <source>
        <dbReference type="EMBL" id="AST57146.1"/>
    </source>
</evidence>
<sequence>MDKKYSILFEKVSIGSCEIKNRFAMAPMGPLGLGDSEGGFNQRGIDYYVERAKGGTGLIITGVTFVDNKVEQHDMPNCPCSTHNPVHFIRTAREMTEKIHAYDAKIFLQLSAGFGRVTIPTNLGEHPPVAPSPIPHRWLDKTCRPLTKEEIREIVVQFGKGAYNAKRAGFDGVQIHAVHEGYLLDQFAISMFNNRTDEYGGSLENRLRFAREVLEEIKKTCGDDFPVTLRYSVKSFIKDWREGGLPGEEFVEKGRDIEEGIKAAKLLVEYGYDALDVDVGSYDAWWWNHPPMYQEKGLYIPYAKMVKDAVDVPVICAGRMDNPDLASAAVRDGACDIVSLGRPLLADPDYVNKLKAGDTASIRPCLSCHEGCMGRIQEYSALNCAVNPQACRESSERLIPTQHKKKVLIVGGGVAGCEAARVLALRGHEPIVYEKTDRLGGNLIPGGVPSFKEDDHALVAWYENELKKLNVEVHLNTELGADDVINFGADVVIVATGSKPKVFSLGDGPVYTAQDALLGKVDIGNDVVIIGGGLVGCETALWLRDMGKNVTIVEALPKLLAVNGPLCHANSEMLKALIPFKGIRTITSSKATGYDGRVLKVSTPDGDIEVTADTVILAVGYTPSNSIYQEVKDKISNVYLLGDARNVSNIMYAIWNAFEVAKNID</sequence>
<evidence type="ECO:0000313" key="13">
    <source>
        <dbReference type="Proteomes" id="UP000214975"/>
    </source>
</evidence>
<evidence type="ECO:0000259" key="11">
    <source>
        <dbReference type="Pfam" id="PF07992"/>
    </source>
</evidence>
<keyword evidence="6" id="KW-0479">Metal-binding</keyword>
<accession>A0A223HXE3</accession>
<dbReference type="PANTHER" id="PTHR42917:SF2">
    <property type="entry name" value="2,4-DIENOYL-COA REDUCTASE [(2E)-ENOYL-COA-PRODUCING]"/>
    <property type="match status" value="1"/>
</dbReference>
<dbReference type="GO" id="GO:0051536">
    <property type="term" value="F:iron-sulfur cluster binding"/>
    <property type="evidence" value="ECO:0007669"/>
    <property type="project" value="UniProtKB-KW"/>
</dbReference>
<evidence type="ECO:0000256" key="9">
    <source>
        <dbReference type="ARBA" id="ARBA00023014"/>
    </source>
</evidence>
<dbReference type="GO" id="GO:0046872">
    <property type="term" value="F:metal ion binding"/>
    <property type="evidence" value="ECO:0007669"/>
    <property type="project" value="UniProtKB-KW"/>
</dbReference>
<dbReference type="Pfam" id="PF00724">
    <property type="entry name" value="Oxidored_FMN"/>
    <property type="match status" value="1"/>
</dbReference>
<protein>
    <submittedName>
        <fullName evidence="12">2-enoate reductase</fullName>
    </submittedName>
</protein>
<comment type="cofactor">
    <cofactor evidence="2">
        <name>[4Fe-4S] cluster</name>
        <dbReference type="ChEBI" id="CHEBI:49883"/>
    </cofactor>
</comment>
<evidence type="ECO:0000256" key="8">
    <source>
        <dbReference type="ARBA" id="ARBA00023004"/>
    </source>
</evidence>
<dbReference type="InterPro" id="IPR023753">
    <property type="entry name" value="FAD/NAD-binding_dom"/>
</dbReference>
<proteinExistence type="inferred from homology"/>
<dbReference type="Gene3D" id="3.40.50.720">
    <property type="entry name" value="NAD(P)-binding Rossmann-like Domain"/>
    <property type="match status" value="1"/>
</dbReference>
<dbReference type="GO" id="GO:0010181">
    <property type="term" value="F:FMN binding"/>
    <property type="evidence" value="ECO:0007669"/>
    <property type="project" value="InterPro"/>
</dbReference>
<feature type="domain" description="NADH:flavin oxidoreductase/NADH oxidase N-terminal" evidence="10">
    <location>
        <begin position="8"/>
        <end position="357"/>
    </location>
</feature>
<keyword evidence="5" id="KW-0288">FMN</keyword>
<keyword evidence="7" id="KW-0560">Oxidoreductase</keyword>
<evidence type="ECO:0000256" key="3">
    <source>
        <dbReference type="ARBA" id="ARBA00011048"/>
    </source>
</evidence>
<dbReference type="AlphaFoldDB" id="A0A223HXE3"/>
<dbReference type="SUPFAM" id="SSF51905">
    <property type="entry name" value="FAD/NAD(P)-binding domain"/>
    <property type="match status" value="1"/>
</dbReference>
<evidence type="ECO:0000256" key="7">
    <source>
        <dbReference type="ARBA" id="ARBA00023002"/>
    </source>
</evidence>
<dbReference type="PRINTS" id="PR00411">
    <property type="entry name" value="PNDRDTASEI"/>
</dbReference>
<keyword evidence="4" id="KW-0285">Flavoprotein</keyword>
<keyword evidence="8" id="KW-0408">Iron</keyword>
<evidence type="ECO:0000259" key="10">
    <source>
        <dbReference type="Pfam" id="PF00724"/>
    </source>
</evidence>
<reference evidence="12 13" key="1">
    <citation type="submission" date="2016-08" db="EMBL/GenBank/DDBJ databases">
        <title>A novel genetic cassette of butanologenic Thermoanaerobacterium thermosaccharolyticum that directly convert cellulose to butanol.</title>
        <authorList>
            <person name="Li T."/>
            <person name="He J."/>
        </authorList>
    </citation>
    <scope>NUCLEOTIDE SEQUENCE [LARGE SCALE GENOMIC DNA]</scope>
    <source>
        <strain evidence="12 13">TG57</strain>
    </source>
</reference>
<dbReference type="Proteomes" id="UP000214975">
    <property type="component" value="Chromosome"/>
</dbReference>
<dbReference type="Pfam" id="PF07992">
    <property type="entry name" value="Pyr_redox_2"/>
    <property type="match status" value="1"/>
</dbReference>
<name>A0A223HXE3_THETR</name>
<dbReference type="InterPro" id="IPR001155">
    <property type="entry name" value="OxRdtase_FMN_N"/>
</dbReference>
<dbReference type="Gene3D" id="3.20.20.70">
    <property type="entry name" value="Aldolase class I"/>
    <property type="match status" value="1"/>
</dbReference>
<dbReference type="Gene3D" id="3.50.50.60">
    <property type="entry name" value="FAD/NAD(P)-binding domain"/>
    <property type="match status" value="1"/>
</dbReference>
<dbReference type="GO" id="GO:0016491">
    <property type="term" value="F:oxidoreductase activity"/>
    <property type="evidence" value="ECO:0007669"/>
    <property type="project" value="UniProtKB-KW"/>
</dbReference>
<feature type="domain" description="FAD/NAD(P)-binding" evidence="11">
    <location>
        <begin position="405"/>
        <end position="635"/>
    </location>
</feature>
<dbReference type="RefSeq" id="WP_094397077.1">
    <property type="nucleotide sequence ID" value="NZ_CP016893.1"/>
</dbReference>
<dbReference type="EMBL" id="CP016893">
    <property type="protein sequence ID" value="AST57146.1"/>
    <property type="molecule type" value="Genomic_DNA"/>
</dbReference>
<evidence type="ECO:0000256" key="2">
    <source>
        <dbReference type="ARBA" id="ARBA00001966"/>
    </source>
</evidence>
<comment type="similarity">
    <text evidence="3">In the N-terminal section; belongs to the NADH:flavin oxidoreductase/NADH oxidase family.</text>
</comment>
<dbReference type="InterPro" id="IPR013785">
    <property type="entry name" value="Aldolase_TIM"/>
</dbReference>
<gene>
    <name evidence="12" type="ORF">Thert_01036</name>
</gene>
<dbReference type="InterPro" id="IPR051793">
    <property type="entry name" value="NADH:flavin_oxidoreductase"/>
</dbReference>
<keyword evidence="9" id="KW-0411">Iron-sulfur</keyword>
<organism evidence="12 13">
    <name type="scientific">Thermoanaerobacterium thermosaccharolyticum</name>
    <name type="common">Clostridium thermosaccharolyticum</name>
    <dbReference type="NCBI Taxonomy" id="1517"/>
    <lineage>
        <taxon>Bacteria</taxon>
        <taxon>Bacillati</taxon>
        <taxon>Bacillota</taxon>
        <taxon>Clostridia</taxon>
        <taxon>Thermoanaerobacterales</taxon>
        <taxon>Thermoanaerobacteraceae</taxon>
        <taxon>Thermoanaerobacterium</taxon>
    </lineage>
</organism>
<evidence type="ECO:0000256" key="6">
    <source>
        <dbReference type="ARBA" id="ARBA00022723"/>
    </source>
</evidence>
<dbReference type="InterPro" id="IPR036188">
    <property type="entry name" value="FAD/NAD-bd_sf"/>
</dbReference>
<evidence type="ECO:0000256" key="5">
    <source>
        <dbReference type="ARBA" id="ARBA00022643"/>
    </source>
</evidence>
<dbReference type="PANTHER" id="PTHR42917">
    <property type="entry name" value="2,4-DIENOYL-COA REDUCTASE"/>
    <property type="match status" value="1"/>
</dbReference>
<evidence type="ECO:0000256" key="1">
    <source>
        <dbReference type="ARBA" id="ARBA00001917"/>
    </source>
</evidence>
<evidence type="ECO:0000256" key="4">
    <source>
        <dbReference type="ARBA" id="ARBA00022630"/>
    </source>
</evidence>
<comment type="cofactor">
    <cofactor evidence="1">
        <name>FMN</name>
        <dbReference type="ChEBI" id="CHEBI:58210"/>
    </cofactor>
</comment>
<dbReference type="SUPFAM" id="SSF51395">
    <property type="entry name" value="FMN-linked oxidoreductases"/>
    <property type="match status" value="1"/>
</dbReference>
<dbReference type="PRINTS" id="PR00368">
    <property type="entry name" value="FADPNR"/>
</dbReference>